<proteinExistence type="predicted"/>
<dbReference type="Proteomes" id="UP000831701">
    <property type="component" value="Chromosome 21"/>
</dbReference>
<keyword evidence="2" id="KW-1185">Reference proteome</keyword>
<sequence length="536" mass="61128">NRTDKQVAERVNVLTLGFRIGRHGETATRQSALLLRGCCASLLQERSSEGNSNSNSRVRPLPLCSRGSERVRRRRRRGQTDREAEQGVGGGNRGRRKRLSAEERGIVSLMLSHITEGPRPHPMSLWESWRSLSTPAHIHVRMWLQGVMLIMLSGHVSKKEGGFTHGGQHGMNVLLKGHCGSQDREPPIKDIFALCFVCNPASLSPSQTLTEPAIFARETSCDCRAPHEKLTIAQARRGTPVDRPVRVYADGIFDLFHSGHARALMQAKNLFPNTYLIVGVCSDELTHKYKGFTVMTETERYEALRHCRYVDEILRDAPWTLTPEFLEKHKIDFVAHDDIPYSSAGSEDVYKHIKEAGMFVPTQRTEGISTSDLITRIVRDYDVYARRNLQRGYTAKELNVSYINEKKYRLQNQVDRMKEKVRTVEEKSKHFVYRVEEKSHDLIQKWEEKSREFIGNFLELFGPDGTWKQVFQERSGRMLSYALSPRESPCNSPPRELSPLRSPSPPSPPARWHNARPSPPTSPKGACVCIREQHER</sequence>
<accession>A0ACB8VI09</accession>
<feature type="non-terminal residue" evidence="1">
    <location>
        <position position="536"/>
    </location>
</feature>
<name>A0ACB8VI09_9TELE</name>
<reference evidence="1" key="1">
    <citation type="submission" date="2022-04" db="EMBL/GenBank/DDBJ databases">
        <title>Jade perch genome.</title>
        <authorList>
            <person name="Chao B."/>
        </authorList>
    </citation>
    <scope>NUCLEOTIDE SEQUENCE</scope>
    <source>
        <strain evidence="1">CB-2022</strain>
    </source>
</reference>
<gene>
    <name evidence="1" type="ORF">L3Q82_018069</name>
</gene>
<evidence type="ECO:0000313" key="2">
    <source>
        <dbReference type="Proteomes" id="UP000831701"/>
    </source>
</evidence>
<comment type="caution">
    <text evidence="1">The sequence shown here is derived from an EMBL/GenBank/DDBJ whole genome shotgun (WGS) entry which is preliminary data.</text>
</comment>
<evidence type="ECO:0000313" key="1">
    <source>
        <dbReference type="EMBL" id="KAI3355218.1"/>
    </source>
</evidence>
<protein>
    <submittedName>
        <fullName evidence="1">Uncharacterized protein</fullName>
    </submittedName>
</protein>
<feature type="non-terminal residue" evidence="1">
    <location>
        <position position="1"/>
    </location>
</feature>
<organism evidence="1 2">
    <name type="scientific">Scortum barcoo</name>
    <name type="common">barcoo grunter</name>
    <dbReference type="NCBI Taxonomy" id="214431"/>
    <lineage>
        <taxon>Eukaryota</taxon>
        <taxon>Metazoa</taxon>
        <taxon>Chordata</taxon>
        <taxon>Craniata</taxon>
        <taxon>Vertebrata</taxon>
        <taxon>Euteleostomi</taxon>
        <taxon>Actinopterygii</taxon>
        <taxon>Neopterygii</taxon>
        <taxon>Teleostei</taxon>
        <taxon>Neoteleostei</taxon>
        <taxon>Acanthomorphata</taxon>
        <taxon>Eupercaria</taxon>
        <taxon>Centrarchiformes</taxon>
        <taxon>Terapontoidei</taxon>
        <taxon>Terapontidae</taxon>
        <taxon>Scortum</taxon>
    </lineage>
</organism>
<dbReference type="EMBL" id="CM041551">
    <property type="protein sequence ID" value="KAI3355218.1"/>
    <property type="molecule type" value="Genomic_DNA"/>
</dbReference>